<dbReference type="GO" id="GO:0006654">
    <property type="term" value="P:phosphatidic acid biosynthetic process"/>
    <property type="evidence" value="ECO:0007669"/>
    <property type="project" value="InterPro"/>
</dbReference>
<dbReference type="PROSITE" id="PS50195">
    <property type="entry name" value="PX"/>
    <property type="match status" value="1"/>
</dbReference>
<feature type="region of interest" description="Disordered" evidence="8">
    <location>
        <begin position="748"/>
        <end position="778"/>
    </location>
</feature>
<evidence type="ECO:0000259" key="11">
    <source>
        <dbReference type="PROSITE" id="PS50195"/>
    </source>
</evidence>
<evidence type="ECO:0000256" key="3">
    <source>
        <dbReference type="ARBA" id="ARBA00022737"/>
    </source>
</evidence>
<gene>
    <name evidence="12" type="primary">PLD1</name>
    <name evidence="12" type="ORF">TR88076</name>
</gene>
<evidence type="ECO:0000256" key="7">
    <source>
        <dbReference type="PIRNR" id="PIRNR009376"/>
    </source>
</evidence>
<feature type="region of interest" description="Disordered" evidence="8">
    <location>
        <begin position="802"/>
        <end position="863"/>
    </location>
</feature>
<dbReference type="SUPFAM" id="SSF56024">
    <property type="entry name" value="Phospholipase D/nuclease"/>
    <property type="match status" value="3"/>
</dbReference>
<feature type="domain" description="PLD phosphodiesterase" evidence="10">
    <location>
        <begin position="1179"/>
        <end position="1206"/>
    </location>
</feature>
<dbReference type="Gene3D" id="3.30.870.10">
    <property type="entry name" value="Endonuclease Chain A"/>
    <property type="match status" value="3"/>
</dbReference>
<feature type="domain" description="PH" evidence="9">
    <location>
        <begin position="217"/>
        <end position="370"/>
    </location>
</feature>
<dbReference type="GO" id="GO:0004630">
    <property type="term" value="F:phospholipase D activity"/>
    <property type="evidence" value="ECO:0007669"/>
    <property type="project" value="UniProtKB-UniRule"/>
</dbReference>
<evidence type="ECO:0000256" key="1">
    <source>
        <dbReference type="ARBA" id="ARBA00000798"/>
    </source>
</evidence>
<evidence type="ECO:0000256" key="4">
    <source>
        <dbReference type="ARBA" id="ARBA00022801"/>
    </source>
</evidence>
<dbReference type="InterPro" id="IPR001736">
    <property type="entry name" value="PLipase_D/transphosphatidylase"/>
</dbReference>
<dbReference type="PIRSF" id="PIRSF009376">
    <property type="entry name" value="Phospholipase_D_euk"/>
    <property type="match status" value="1"/>
</dbReference>
<feature type="domain" description="PX" evidence="11">
    <location>
        <begin position="73"/>
        <end position="210"/>
    </location>
</feature>
<dbReference type="PROSITE" id="PS50035">
    <property type="entry name" value="PLD"/>
    <property type="match status" value="2"/>
</dbReference>
<evidence type="ECO:0000259" key="9">
    <source>
        <dbReference type="PROSITE" id="PS50003"/>
    </source>
</evidence>
<comment type="catalytic activity">
    <reaction evidence="1 7">
        <text>a 1,2-diacyl-sn-glycero-3-phosphocholine + H2O = a 1,2-diacyl-sn-glycero-3-phosphate + choline + H(+)</text>
        <dbReference type="Rhea" id="RHEA:14445"/>
        <dbReference type="ChEBI" id="CHEBI:15354"/>
        <dbReference type="ChEBI" id="CHEBI:15377"/>
        <dbReference type="ChEBI" id="CHEBI:15378"/>
        <dbReference type="ChEBI" id="CHEBI:57643"/>
        <dbReference type="ChEBI" id="CHEBI:58608"/>
        <dbReference type="EC" id="3.1.4.4"/>
    </reaction>
</comment>
<keyword evidence="3" id="KW-0677">Repeat</keyword>
<evidence type="ECO:0000256" key="5">
    <source>
        <dbReference type="ARBA" id="ARBA00022963"/>
    </source>
</evidence>
<dbReference type="CDD" id="cd09141">
    <property type="entry name" value="PLDc_vPLD1_2_yPLD_like_2"/>
    <property type="match status" value="1"/>
</dbReference>
<dbReference type="SUPFAM" id="SSF64268">
    <property type="entry name" value="PX domain"/>
    <property type="match status" value="1"/>
</dbReference>
<dbReference type="InterPro" id="IPR015679">
    <property type="entry name" value="PLipase_D_fam"/>
</dbReference>
<comment type="similarity">
    <text evidence="2 7">Belongs to the phospholipase D family.</text>
</comment>
<dbReference type="Gene3D" id="3.30.1520.10">
    <property type="entry name" value="Phox-like domain"/>
    <property type="match status" value="1"/>
</dbReference>
<dbReference type="PANTHER" id="PTHR18896:SF76">
    <property type="entry name" value="PHOSPHOLIPASE"/>
    <property type="match status" value="1"/>
</dbReference>
<dbReference type="GO" id="GO:0060627">
    <property type="term" value="P:regulation of vesicle-mediated transport"/>
    <property type="evidence" value="ECO:0007669"/>
    <property type="project" value="TreeGrafter"/>
</dbReference>
<dbReference type="EC" id="3.1.4.4" evidence="7"/>
<keyword evidence="5 7" id="KW-0442">Lipid degradation</keyword>
<accession>A0A0X3PFQ9</accession>
<evidence type="ECO:0000256" key="8">
    <source>
        <dbReference type="SAM" id="MobiDB-lite"/>
    </source>
</evidence>
<dbReference type="GO" id="GO:0009395">
    <property type="term" value="P:phospholipid catabolic process"/>
    <property type="evidence" value="ECO:0007669"/>
    <property type="project" value="TreeGrafter"/>
</dbReference>
<dbReference type="EMBL" id="GEEE01012440">
    <property type="protein sequence ID" value="JAP50785.1"/>
    <property type="molecule type" value="Transcribed_RNA"/>
</dbReference>
<dbReference type="InterPro" id="IPR001849">
    <property type="entry name" value="PH_domain"/>
</dbReference>
<evidence type="ECO:0000256" key="6">
    <source>
        <dbReference type="ARBA" id="ARBA00023098"/>
    </source>
</evidence>
<keyword evidence="6" id="KW-0443">Lipid metabolism</keyword>
<organism evidence="12">
    <name type="scientific">Schistocephalus solidus</name>
    <name type="common">Tapeworm</name>
    <dbReference type="NCBI Taxonomy" id="70667"/>
    <lineage>
        <taxon>Eukaryota</taxon>
        <taxon>Metazoa</taxon>
        <taxon>Spiralia</taxon>
        <taxon>Lophotrochozoa</taxon>
        <taxon>Platyhelminthes</taxon>
        <taxon>Cestoda</taxon>
        <taxon>Eucestoda</taxon>
        <taxon>Diphyllobothriidea</taxon>
        <taxon>Diphyllobothriidae</taxon>
        <taxon>Schistocephalus</taxon>
    </lineage>
</organism>
<dbReference type="Pfam" id="PF00614">
    <property type="entry name" value="PLDc"/>
    <property type="match status" value="2"/>
</dbReference>
<dbReference type="InterPro" id="IPR016555">
    <property type="entry name" value="PLipase_D_euk"/>
</dbReference>
<dbReference type="PANTHER" id="PTHR18896">
    <property type="entry name" value="PHOSPHOLIPASE D"/>
    <property type="match status" value="1"/>
</dbReference>
<feature type="domain" description="PLD phosphodiesterase" evidence="10">
    <location>
        <begin position="501"/>
        <end position="528"/>
    </location>
</feature>
<evidence type="ECO:0000259" key="10">
    <source>
        <dbReference type="PROSITE" id="PS50035"/>
    </source>
</evidence>
<name>A0A0X3PFQ9_SCHSO</name>
<dbReference type="PROSITE" id="PS50003">
    <property type="entry name" value="PH_DOMAIN"/>
    <property type="match status" value="1"/>
</dbReference>
<dbReference type="GO" id="GO:0035556">
    <property type="term" value="P:intracellular signal transduction"/>
    <property type="evidence" value="ECO:0007669"/>
    <property type="project" value="InterPro"/>
</dbReference>
<proteinExistence type="inferred from homology"/>
<dbReference type="InterPro" id="IPR036871">
    <property type="entry name" value="PX_dom_sf"/>
</dbReference>
<evidence type="ECO:0000256" key="2">
    <source>
        <dbReference type="ARBA" id="ARBA00008664"/>
    </source>
</evidence>
<reference evidence="12" key="1">
    <citation type="submission" date="2016-01" db="EMBL/GenBank/DDBJ databases">
        <title>Reference transcriptome for the parasite Schistocephalus solidus: insights into the molecular evolution of parasitism.</title>
        <authorList>
            <person name="Hebert F.O."/>
            <person name="Grambauer S."/>
            <person name="Barber I."/>
            <person name="Landry C.R."/>
            <person name="Aubin-Horth N."/>
        </authorList>
    </citation>
    <scope>NUCLEOTIDE SEQUENCE</scope>
</reference>
<dbReference type="GO" id="GO:0035091">
    <property type="term" value="F:phosphatidylinositol binding"/>
    <property type="evidence" value="ECO:0007669"/>
    <property type="project" value="InterPro"/>
</dbReference>
<sequence length="1375" mass="157375">MDGTFNLAFDEFSSDEEETTEMADDFGLYFPTAGDTFNSGNIYLPNEPFKIEITQVLWTRRFHFGHDRIRSSSRVLSATESQSEDVSTHNVPSRYELSIKHGPFEWKILRRQADLIGLQRDILLDEVKRRVKKATHSMTARTQSQPLEHLENRRKKLSAFPRRPNFAVNEANIEERKRVIVDYLQSIMAIRHLRNLEGVLRFFEISPLSFRLRLGSCKYKEGPILKIPKARRIAFNLCPCCVSDCFWQSRWLVLKDSYLVVLKPQKLVNEEVNDIRSRTRHQAGSQETVSTLADVENDQMTHRPQRRWHRGRRWRYCKVVLIDQFFKYCTQASSIGPVFHVRNMHGELKIRPTHESTYGEWIDALTRVCSRSEACDYRLPNPHGSFAPIRTDGTLMLCIDGAAYMDAVADAIAQAKYEIFITDWWLSPEIFLKRPEGTDKWRLDMLLKRKAESGVRVCIMIYREVALAISINSRYASKHMSSLHRNIHVLRHPDHLRDSVLFWSHHEKLVVIDQSIAFMGGVDLCYGRWDRTDHPLLDLDRTSHTYERKQVKTVKMADAATKPMLLALMPLASTLPDPRVTNVVRTSRADVLITDMPLTPELPAQKSIQTGPSFDEFVSKPSETEQTSKMNLHSLVNSARMAVSWKRHAAISVAESDKGGLQLLSDGQLAYRKSTRRRGQLQREQTLDMYVPNVGHVAVPVDVPEKPTEAPVKLRRRHSSSARLLDRRRKRVRSYSVAGCTNIEMSAEQSTASGAVQAPQHEVPTTTATPRKSRPSRVENVERLFGNMGNRLQGFFERIGSTRYRSPLPRPHPDSDDSDDLECDNLGFHGRRESKAPHRKHSRRPIVDTEFNDEAHASDEEGESELSALSRRYIFVGKDYGNWLLRDAAELDRPAEDLVDRTNVPRMPWHDCGCAVSGKVASDFARHFIQRWNVTRMRKMKRRRKRKLDHLPVPPILLPCPPVEPWVTNQLTTVGGKRRAFPCRMQALRSAGRWSLIADTNPKGSDAVNDVELTPEYTECSILQAYVEAIQSAEHFIYIENQFYISWLEAESLHVDEETEYAMLDTMVGTAGLRRQACVVQNPITQAIYERILRAHREQKPFRVYIILPLLPGFAGDPGNRQTGASIHAVLHYTRNSLFKGPTALIPRLQLFVARPFDYISVCGLRTYDTWPDGQLTTELIYVHCKLMVVDDKKLIIGSANINDRSMLGYRDSELAVVAEDTVDCGSLKEANFAGTKVLVGNLARRFRKSLMAEHLGVLSAEARANMDWDYALLDDPVCDQFFHHVWTKTANRNTEIFEKVFSCLPSDNLHTIEEVKEARLTEPMYLGPEAPKAAEMVKEIRGHLVHYPDDFLLDEDLSPPMGSKENVIPEIIWT</sequence>
<dbReference type="SMART" id="SM00155">
    <property type="entry name" value="PLDc"/>
    <property type="match status" value="2"/>
</dbReference>
<evidence type="ECO:0000313" key="12">
    <source>
        <dbReference type="EMBL" id="JAP50785.1"/>
    </source>
</evidence>
<keyword evidence="4 7" id="KW-0378">Hydrolase</keyword>
<protein>
    <recommendedName>
        <fullName evidence="7">Phospholipase</fullName>
        <ecNumber evidence="7">3.1.4.4</ecNumber>
    </recommendedName>
</protein>
<dbReference type="CDD" id="cd09138">
    <property type="entry name" value="PLDc_vPLD1_2_yPLD_like_1"/>
    <property type="match status" value="1"/>
</dbReference>
<dbReference type="InterPro" id="IPR001683">
    <property type="entry name" value="PX_dom"/>
</dbReference>